<dbReference type="EMBL" id="CP063136">
    <property type="protein sequence ID" value="QOU20826.1"/>
    <property type="molecule type" value="Genomic_DNA"/>
</dbReference>
<protein>
    <submittedName>
        <fullName evidence="1">Uncharacterized protein</fullName>
    </submittedName>
</protein>
<dbReference type="GeneID" id="64572465"/>
<accession>A0A871R6C0</accession>
<dbReference type="Proteomes" id="UP000663131">
    <property type="component" value="Chromosome 8"/>
</dbReference>
<dbReference type="AlphaFoldDB" id="A0A871R6C0"/>
<gene>
    <name evidence="1" type="ORF">BRETT_000540</name>
</gene>
<reference evidence="1" key="1">
    <citation type="submission" date="2020-10" db="EMBL/GenBank/DDBJ databases">
        <authorList>
            <person name="Palmer J.M."/>
        </authorList>
    </citation>
    <scope>NUCLEOTIDE SEQUENCE</scope>
    <source>
        <strain evidence="1">UCD 2041</strain>
    </source>
</reference>
<evidence type="ECO:0000313" key="1">
    <source>
        <dbReference type="EMBL" id="QOU20826.1"/>
    </source>
</evidence>
<sequence length="188" mass="22129">MANVRFRIYKDNPNKYKNNFRKRIGIVPLKVKSHQFTNIQRKKESLKDKERQQLKSKKAAFSITENELIELPGTVTPPTPLITPDSTMRDSDVQYTSTPNKYKFSERVCNVSKINQLLGKSAVPIFQKHVSFKPQRNYEMIPLKYDLKKRQKWMKICFLQAKKAARKNKRKFPVTLIIDFHRDGDLIS</sequence>
<proteinExistence type="predicted"/>
<dbReference type="RefSeq" id="XP_041137319.1">
    <property type="nucleotide sequence ID" value="XM_041279105.1"/>
</dbReference>
<organism evidence="1 2">
    <name type="scientific">Dekkera bruxellensis</name>
    <name type="common">Brettanomyces custersii</name>
    <dbReference type="NCBI Taxonomy" id="5007"/>
    <lineage>
        <taxon>Eukaryota</taxon>
        <taxon>Fungi</taxon>
        <taxon>Dikarya</taxon>
        <taxon>Ascomycota</taxon>
        <taxon>Saccharomycotina</taxon>
        <taxon>Pichiomycetes</taxon>
        <taxon>Pichiales</taxon>
        <taxon>Pichiaceae</taxon>
        <taxon>Brettanomyces</taxon>
    </lineage>
</organism>
<evidence type="ECO:0000313" key="2">
    <source>
        <dbReference type="Proteomes" id="UP000663131"/>
    </source>
</evidence>
<name>A0A871R6C0_DEKBR</name>
<dbReference type="KEGG" id="bbrx:BRETT_000540"/>
<reference evidence="1" key="2">
    <citation type="journal article" name="BMC Genomics">
        <title>New genome assemblies reveal patterns of domestication and adaptation across Brettanomyces (Dekkera) species.</title>
        <authorList>
            <person name="Roach M.J."/>
            <person name="Borneman A.R."/>
        </authorList>
    </citation>
    <scope>NUCLEOTIDE SEQUENCE</scope>
    <source>
        <strain evidence="1">UCD 2041</strain>
    </source>
</reference>